<keyword evidence="2" id="KW-1185">Reference proteome</keyword>
<comment type="caution">
    <text evidence="1">The sequence shown here is derived from an EMBL/GenBank/DDBJ whole genome shotgun (WGS) entry which is preliminary data.</text>
</comment>
<organism evidence="1 2">
    <name type="scientific">Linnemannia gamsii</name>
    <dbReference type="NCBI Taxonomy" id="64522"/>
    <lineage>
        <taxon>Eukaryota</taxon>
        <taxon>Fungi</taxon>
        <taxon>Fungi incertae sedis</taxon>
        <taxon>Mucoromycota</taxon>
        <taxon>Mortierellomycotina</taxon>
        <taxon>Mortierellomycetes</taxon>
        <taxon>Mortierellales</taxon>
        <taxon>Mortierellaceae</taxon>
        <taxon>Linnemannia</taxon>
    </lineage>
</organism>
<accession>A0A9P6QP47</accession>
<dbReference type="EMBL" id="JAAAIN010004041">
    <property type="protein sequence ID" value="KAG0282967.1"/>
    <property type="molecule type" value="Genomic_DNA"/>
</dbReference>
<sequence>SVGDINAAQGLVMYRDQGCQGASKHFSGHDHFRDLGEWKNGAGSIKFTFV</sequence>
<protein>
    <submittedName>
        <fullName evidence="1">Uncharacterized protein</fullName>
    </submittedName>
</protein>
<proteinExistence type="predicted"/>
<reference evidence="1" key="1">
    <citation type="journal article" date="2020" name="Fungal Divers.">
        <title>Resolving the Mortierellaceae phylogeny through synthesis of multi-gene phylogenetics and phylogenomics.</title>
        <authorList>
            <person name="Vandepol N."/>
            <person name="Liber J."/>
            <person name="Desiro A."/>
            <person name="Na H."/>
            <person name="Kennedy M."/>
            <person name="Barry K."/>
            <person name="Grigoriev I.V."/>
            <person name="Miller A.N."/>
            <person name="O'Donnell K."/>
            <person name="Stajich J.E."/>
            <person name="Bonito G."/>
        </authorList>
    </citation>
    <scope>NUCLEOTIDE SEQUENCE</scope>
    <source>
        <strain evidence="1">NVP60</strain>
    </source>
</reference>
<evidence type="ECO:0000313" key="2">
    <source>
        <dbReference type="Proteomes" id="UP000823405"/>
    </source>
</evidence>
<dbReference type="AlphaFoldDB" id="A0A9P6QP47"/>
<gene>
    <name evidence="1" type="ORF">BGZ97_008756</name>
</gene>
<evidence type="ECO:0000313" key="1">
    <source>
        <dbReference type="EMBL" id="KAG0282967.1"/>
    </source>
</evidence>
<name>A0A9P6QP47_9FUNG</name>
<feature type="non-terminal residue" evidence="1">
    <location>
        <position position="1"/>
    </location>
</feature>
<dbReference type="Proteomes" id="UP000823405">
    <property type="component" value="Unassembled WGS sequence"/>
</dbReference>